<comment type="caution">
    <text evidence="2">The sequence shown here is derived from an EMBL/GenBank/DDBJ whole genome shotgun (WGS) entry which is preliminary data.</text>
</comment>
<protein>
    <recommendedName>
        <fullName evidence="1">TadE-like domain-containing protein</fullName>
    </recommendedName>
</protein>
<name>A0A117MKC3_9ACTN</name>
<dbReference type="AlphaFoldDB" id="A0A117MKC3"/>
<gene>
    <name evidence="2" type="ORF">ADL15_49220</name>
</gene>
<organism evidence="2 3">
    <name type="scientific">Actinoplanes awajinensis subsp. mycoplanecinus</name>
    <dbReference type="NCBI Taxonomy" id="135947"/>
    <lineage>
        <taxon>Bacteria</taxon>
        <taxon>Bacillati</taxon>
        <taxon>Actinomycetota</taxon>
        <taxon>Actinomycetes</taxon>
        <taxon>Micromonosporales</taxon>
        <taxon>Micromonosporaceae</taxon>
        <taxon>Actinoplanes</taxon>
    </lineage>
</organism>
<reference evidence="2 3" key="1">
    <citation type="submission" date="2015-10" db="EMBL/GenBank/DDBJ databases">
        <authorList>
            <person name="Gilbert D.G."/>
        </authorList>
    </citation>
    <scope>NUCLEOTIDE SEQUENCE [LARGE SCALE GENOMIC DNA]</scope>
    <source>
        <strain evidence="2 3">NRRL B-16712</strain>
    </source>
</reference>
<accession>A0A117MKC3</accession>
<dbReference type="OrthoDB" id="5190946at2"/>
<dbReference type="EMBL" id="LLZH01000344">
    <property type="protein sequence ID" value="KUL22105.1"/>
    <property type="molecule type" value="Genomic_DNA"/>
</dbReference>
<evidence type="ECO:0000313" key="3">
    <source>
        <dbReference type="Proteomes" id="UP000053244"/>
    </source>
</evidence>
<dbReference type="InterPro" id="IPR012495">
    <property type="entry name" value="TadE-like_dom"/>
</dbReference>
<sequence length="117" mass="12078">MPVLLLIMFGIIDMGRMLQQFIQLTEAAREGARLGALNGSVTDVKTKISGIVGTSVTLTYTTATVCTAGSGIGTDSKIVVQRSYDPITPLIALVQVVGGQNMATITLSATGVMSCVG</sequence>
<evidence type="ECO:0000259" key="1">
    <source>
        <dbReference type="Pfam" id="PF07811"/>
    </source>
</evidence>
<proteinExistence type="predicted"/>
<keyword evidence="3" id="KW-1185">Reference proteome</keyword>
<feature type="domain" description="TadE-like" evidence="1">
    <location>
        <begin position="1"/>
        <end position="33"/>
    </location>
</feature>
<evidence type="ECO:0000313" key="2">
    <source>
        <dbReference type="EMBL" id="KUL22105.1"/>
    </source>
</evidence>
<dbReference type="Proteomes" id="UP000053244">
    <property type="component" value="Unassembled WGS sequence"/>
</dbReference>
<dbReference type="Pfam" id="PF07811">
    <property type="entry name" value="TadE"/>
    <property type="match status" value="1"/>
</dbReference>